<evidence type="ECO:0000313" key="10">
    <source>
        <dbReference type="Proteomes" id="UP000285740"/>
    </source>
</evidence>
<evidence type="ECO:0000313" key="9">
    <source>
        <dbReference type="Proteomes" id="UP000284779"/>
    </source>
</evidence>
<organism evidence="6 7">
    <name type="scientific">Eubacterium ventriosum</name>
    <dbReference type="NCBI Taxonomy" id="39496"/>
    <lineage>
        <taxon>Bacteria</taxon>
        <taxon>Bacillati</taxon>
        <taxon>Bacillota</taxon>
        <taxon>Clostridia</taxon>
        <taxon>Eubacteriales</taxon>
        <taxon>Eubacteriaceae</taxon>
        <taxon>Eubacterium</taxon>
    </lineage>
</organism>
<evidence type="ECO:0000313" key="11">
    <source>
        <dbReference type="Proteomes" id="UP000286186"/>
    </source>
</evidence>
<dbReference type="Proteomes" id="UP000285740">
    <property type="component" value="Unassembled WGS sequence"/>
</dbReference>
<evidence type="ECO:0000313" key="3">
    <source>
        <dbReference type="EMBL" id="RHA55154.1"/>
    </source>
</evidence>
<dbReference type="RefSeq" id="WP_005363877.1">
    <property type="nucleotide sequence ID" value="NZ_CABJDQ010000008.1"/>
</dbReference>
<reference evidence="7 8" key="1">
    <citation type="submission" date="2018-08" db="EMBL/GenBank/DDBJ databases">
        <title>A genome reference for cultivated species of the human gut microbiota.</title>
        <authorList>
            <person name="Zou Y."/>
            <person name="Xue W."/>
            <person name="Luo G."/>
        </authorList>
    </citation>
    <scope>NUCLEOTIDE SEQUENCE [LARGE SCALE GENOMIC DNA]</scope>
    <source>
        <strain evidence="6 7">AF37-4</strain>
        <strain evidence="5 11">AM23-22</strain>
        <strain evidence="4 10">AM42-30</strain>
        <strain evidence="3 8">AM43-2</strain>
        <strain evidence="2 9">AM44-11BH</strain>
    </source>
</reference>
<evidence type="ECO:0000313" key="5">
    <source>
        <dbReference type="EMBL" id="RHF90662.1"/>
    </source>
</evidence>
<dbReference type="Proteomes" id="UP000286186">
    <property type="component" value="Unassembled WGS sequence"/>
</dbReference>
<dbReference type="InterPro" id="IPR045525">
    <property type="entry name" value="DUF6472"/>
</dbReference>
<dbReference type="EMBL" id="QSFD01000007">
    <property type="protein sequence ID" value="RHA17976.1"/>
    <property type="molecule type" value="Genomic_DNA"/>
</dbReference>
<keyword evidence="9" id="KW-1185">Reference proteome</keyword>
<proteinExistence type="predicted"/>
<dbReference type="Pfam" id="PF20076">
    <property type="entry name" value="DUF6472"/>
    <property type="match status" value="1"/>
</dbReference>
<protein>
    <recommendedName>
        <fullName evidence="1">DUF6472 domain-containing protein</fullName>
    </recommendedName>
</protein>
<dbReference type="Proteomes" id="UP000283314">
    <property type="component" value="Unassembled WGS sequence"/>
</dbReference>
<evidence type="ECO:0000259" key="1">
    <source>
        <dbReference type="Pfam" id="PF20076"/>
    </source>
</evidence>
<dbReference type="Proteomes" id="UP000284779">
    <property type="component" value="Unassembled WGS sequence"/>
</dbReference>
<sequence length="59" mass="7018">MSGQYSCEFCSNYVYDEEYEEYACVVSMDEDDLAMLMQFKKATCPYFSYGDEYKLARKQ</sequence>
<name>A0A415L539_9FIRM</name>
<dbReference type="GeneID" id="66467798"/>
<evidence type="ECO:0000313" key="4">
    <source>
        <dbReference type="EMBL" id="RHA75854.1"/>
    </source>
</evidence>
<dbReference type="AlphaFoldDB" id="A0A415L539"/>
<dbReference type="EMBL" id="QRHR01000001">
    <property type="protein sequence ID" value="RHF90662.1"/>
    <property type="molecule type" value="Genomic_DNA"/>
</dbReference>
<accession>A0A415L539</accession>
<dbReference type="EMBL" id="QSFV01000056">
    <property type="protein sequence ID" value="RHA75854.1"/>
    <property type="molecule type" value="Genomic_DNA"/>
</dbReference>
<dbReference type="EMBL" id="QROT01000008">
    <property type="protein sequence ID" value="RHL43651.1"/>
    <property type="molecule type" value="Genomic_DNA"/>
</dbReference>
<evidence type="ECO:0000313" key="8">
    <source>
        <dbReference type="Proteomes" id="UP000284598"/>
    </source>
</evidence>
<dbReference type="EMBL" id="QSFO01000005">
    <property type="protein sequence ID" value="RHA55154.1"/>
    <property type="molecule type" value="Genomic_DNA"/>
</dbReference>
<gene>
    <name evidence="6" type="ORF">DW018_11145</name>
    <name evidence="5" type="ORF">DW652_00120</name>
    <name evidence="4" type="ORF">DW918_10975</name>
    <name evidence="3" type="ORF">DW929_05220</name>
    <name evidence="2" type="ORF">DW944_07860</name>
</gene>
<evidence type="ECO:0000313" key="6">
    <source>
        <dbReference type="EMBL" id="RHL43651.1"/>
    </source>
</evidence>
<evidence type="ECO:0000313" key="2">
    <source>
        <dbReference type="EMBL" id="RHA17976.1"/>
    </source>
</evidence>
<evidence type="ECO:0000313" key="7">
    <source>
        <dbReference type="Proteomes" id="UP000283314"/>
    </source>
</evidence>
<dbReference type="Proteomes" id="UP000284598">
    <property type="component" value="Unassembled WGS sequence"/>
</dbReference>
<feature type="domain" description="DUF6472" evidence="1">
    <location>
        <begin position="6"/>
        <end position="59"/>
    </location>
</feature>
<comment type="caution">
    <text evidence="6">The sequence shown here is derived from an EMBL/GenBank/DDBJ whole genome shotgun (WGS) entry which is preliminary data.</text>
</comment>